<dbReference type="CDD" id="cd02440">
    <property type="entry name" value="AdoMet_MTases"/>
    <property type="match status" value="1"/>
</dbReference>
<gene>
    <name evidence="5" type="ordered locus">Arnit_1605</name>
</gene>
<accession>D5UZP0</accession>
<keyword evidence="3 5" id="KW-0808">Transferase</keyword>
<comment type="similarity">
    <text evidence="1">Belongs to the methyltransferase superfamily.</text>
</comment>
<keyword evidence="2 5" id="KW-0489">Methyltransferase</keyword>
<dbReference type="Gene3D" id="3.40.50.150">
    <property type="entry name" value="Vaccinia Virus protein VP39"/>
    <property type="match status" value="1"/>
</dbReference>
<dbReference type="AlphaFoldDB" id="D5UZP0"/>
<evidence type="ECO:0000313" key="5">
    <source>
        <dbReference type="EMBL" id="ADG93259.1"/>
    </source>
</evidence>
<dbReference type="PANTHER" id="PTHR44942:SF4">
    <property type="entry name" value="METHYLTRANSFERASE TYPE 11 DOMAIN-CONTAINING PROTEIN"/>
    <property type="match status" value="1"/>
</dbReference>
<dbReference type="Proteomes" id="UP000000939">
    <property type="component" value="Chromosome"/>
</dbReference>
<dbReference type="STRING" id="572480.Arnit_1605"/>
<dbReference type="SUPFAM" id="SSF53335">
    <property type="entry name" value="S-adenosyl-L-methionine-dependent methyltransferases"/>
    <property type="match status" value="1"/>
</dbReference>
<dbReference type="Pfam" id="PF08241">
    <property type="entry name" value="Methyltransf_11"/>
    <property type="match status" value="1"/>
</dbReference>
<dbReference type="HOGENOM" id="CLU_074551_0_0_7"/>
<feature type="domain" description="Methyltransferase type 11" evidence="4">
    <location>
        <begin position="29"/>
        <end position="125"/>
    </location>
</feature>
<dbReference type="eggNOG" id="COG2226">
    <property type="taxonomic scope" value="Bacteria"/>
</dbReference>
<evidence type="ECO:0000259" key="4">
    <source>
        <dbReference type="Pfam" id="PF08241"/>
    </source>
</evidence>
<dbReference type="KEGG" id="ant:Arnit_1605"/>
<sequence length="234" mass="27314">MELIQANIQQELNEDYLIETLNLNNKTILELGCGAASKTADIATNGFDRKIIACEVDKIQHEKNLQKSYENIEFKLCGAEDIHLEDESVDMIFMFKSFHHIPINLMPKALSEIKRVLKPNGLAYISEPLFTGELSDMIAMFHNEELVRCEAFNAIKKSVEDEDFKLFQEIFFYSLVTYKDFNEFKSKHMSATYNEYNISKEIEKVVEEKFNQYAQRNNPITFKKPFRVDILQKI</sequence>
<reference evidence="5 6" key="1">
    <citation type="journal article" date="2010" name="Stand. Genomic Sci.">
        <title>Complete genome sequence of Arcobacter nitrofigilis type strain (CI).</title>
        <authorList>
            <person name="Pati A."/>
            <person name="Gronow S."/>
            <person name="Lapidus A."/>
            <person name="Copeland A."/>
            <person name="Glavina Del Rio T."/>
            <person name="Nolan M."/>
            <person name="Lucas S."/>
            <person name="Tice H."/>
            <person name="Cheng J.F."/>
            <person name="Han C."/>
            <person name="Chertkov O."/>
            <person name="Bruce D."/>
            <person name="Tapia R."/>
            <person name="Goodwin L."/>
            <person name="Pitluck S."/>
            <person name="Liolios K."/>
            <person name="Ivanova N."/>
            <person name="Mavromatis K."/>
            <person name="Chen A."/>
            <person name="Palaniappan K."/>
            <person name="Land M."/>
            <person name="Hauser L."/>
            <person name="Chang Y.J."/>
            <person name="Jeffries C.D."/>
            <person name="Detter J.C."/>
            <person name="Rohde M."/>
            <person name="Goker M."/>
            <person name="Bristow J."/>
            <person name="Eisen J.A."/>
            <person name="Markowitz V."/>
            <person name="Hugenholtz P."/>
            <person name="Klenk H.P."/>
            <person name="Kyrpides N.C."/>
        </authorList>
    </citation>
    <scope>NUCLEOTIDE SEQUENCE [LARGE SCALE GENOMIC DNA]</scope>
    <source>
        <strain evidence="6">ATCC 33309 / DSM 7299 / CCUG 15893 / LMG 7604 / NCTC 12251 / CI</strain>
    </source>
</reference>
<name>D5UZP0_ARCNC</name>
<organism evidence="5 6">
    <name type="scientific">Arcobacter nitrofigilis (strain ATCC 33309 / DSM 7299 / CCUG 15893 / LMG 7604 / NCTC 12251 / CI)</name>
    <name type="common">Campylobacter nitrofigilis</name>
    <dbReference type="NCBI Taxonomy" id="572480"/>
    <lineage>
        <taxon>Bacteria</taxon>
        <taxon>Pseudomonadati</taxon>
        <taxon>Campylobacterota</taxon>
        <taxon>Epsilonproteobacteria</taxon>
        <taxon>Campylobacterales</taxon>
        <taxon>Arcobacteraceae</taxon>
        <taxon>Arcobacter</taxon>
    </lineage>
</organism>
<dbReference type="InterPro" id="IPR051052">
    <property type="entry name" value="Diverse_substrate_MTase"/>
</dbReference>
<evidence type="ECO:0000256" key="1">
    <source>
        <dbReference type="ARBA" id="ARBA00008361"/>
    </source>
</evidence>
<dbReference type="InterPro" id="IPR029063">
    <property type="entry name" value="SAM-dependent_MTases_sf"/>
</dbReference>
<dbReference type="RefSeq" id="WP_013135404.1">
    <property type="nucleotide sequence ID" value="NC_014166.1"/>
</dbReference>
<evidence type="ECO:0000313" key="6">
    <source>
        <dbReference type="Proteomes" id="UP000000939"/>
    </source>
</evidence>
<dbReference type="InterPro" id="IPR013216">
    <property type="entry name" value="Methyltransf_11"/>
</dbReference>
<dbReference type="GO" id="GO:0032259">
    <property type="term" value="P:methylation"/>
    <property type="evidence" value="ECO:0007669"/>
    <property type="project" value="UniProtKB-KW"/>
</dbReference>
<evidence type="ECO:0000256" key="3">
    <source>
        <dbReference type="ARBA" id="ARBA00022679"/>
    </source>
</evidence>
<proteinExistence type="inferred from homology"/>
<dbReference type="EMBL" id="CP001999">
    <property type="protein sequence ID" value="ADG93259.1"/>
    <property type="molecule type" value="Genomic_DNA"/>
</dbReference>
<keyword evidence="6" id="KW-1185">Reference proteome</keyword>
<protein>
    <submittedName>
        <fullName evidence="5">Methyltransferase type 11</fullName>
    </submittedName>
</protein>
<dbReference type="PANTHER" id="PTHR44942">
    <property type="entry name" value="METHYLTRANSF_11 DOMAIN-CONTAINING PROTEIN"/>
    <property type="match status" value="1"/>
</dbReference>
<dbReference type="OrthoDB" id="8595155at2"/>
<dbReference type="GO" id="GO:0008757">
    <property type="term" value="F:S-adenosylmethionine-dependent methyltransferase activity"/>
    <property type="evidence" value="ECO:0007669"/>
    <property type="project" value="InterPro"/>
</dbReference>
<evidence type="ECO:0000256" key="2">
    <source>
        <dbReference type="ARBA" id="ARBA00022603"/>
    </source>
</evidence>